<dbReference type="KEGG" id="qso:IRL76_05115"/>
<reference evidence="3 4" key="1">
    <citation type="submission" date="2020-11" db="EMBL/GenBank/DDBJ databases">
        <title>The genome sequence of Erythrobacter sp. 6D36.</title>
        <authorList>
            <person name="Liu Y."/>
        </authorList>
    </citation>
    <scope>NUCLEOTIDE SEQUENCE [LARGE SCALE GENOMIC DNA]</scope>
    <source>
        <strain evidence="3 4">6D36</strain>
    </source>
</reference>
<keyword evidence="4" id="KW-1185">Reference proteome</keyword>
<name>A0A7S8IVI2_9SPHN</name>
<feature type="compositionally biased region" description="Basic and acidic residues" evidence="1">
    <location>
        <begin position="219"/>
        <end position="230"/>
    </location>
</feature>
<feature type="region of interest" description="Disordered" evidence="1">
    <location>
        <begin position="207"/>
        <end position="230"/>
    </location>
</feature>
<dbReference type="AlphaFoldDB" id="A0A7S8IVI2"/>
<evidence type="ECO:0000256" key="1">
    <source>
        <dbReference type="SAM" id="MobiDB-lite"/>
    </source>
</evidence>
<gene>
    <name evidence="3" type="ORF">IRL76_05115</name>
</gene>
<evidence type="ECO:0000313" key="4">
    <source>
        <dbReference type="Proteomes" id="UP000594459"/>
    </source>
</evidence>
<proteinExistence type="predicted"/>
<feature type="chain" id="PRO_5032292130" description="Lipoprotein" evidence="2">
    <location>
        <begin position="19"/>
        <end position="230"/>
    </location>
</feature>
<keyword evidence="2" id="KW-0732">Signal</keyword>
<dbReference type="Proteomes" id="UP000594459">
    <property type="component" value="Chromosome"/>
</dbReference>
<dbReference type="EMBL" id="CP064654">
    <property type="protein sequence ID" value="QPC99917.1"/>
    <property type="molecule type" value="Genomic_DNA"/>
</dbReference>
<protein>
    <recommendedName>
        <fullName evidence="5">Lipoprotein</fullName>
    </recommendedName>
</protein>
<dbReference type="RefSeq" id="WP_200983712.1">
    <property type="nucleotide sequence ID" value="NZ_CP064654.1"/>
</dbReference>
<feature type="signal peptide" evidence="2">
    <location>
        <begin position="1"/>
        <end position="18"/>
    </location>
</feature>
<evidence type="ECO:0000313" key="3">
    <source>
        <dbReference type="EMBL" id="QPC99917.1"/>
    </source>
</evidence>
<dbReference type="PROSITE" id="PS51257">
    <property type="entry name" value="PROKAR_LIPOPROTEIN"/>
    <property type="match status" value="1"/>
</dbReference>
<sequence length="230" mass="23877">MKRHALALPLLIVLAACGKSDPEPLPTPTATVAAPRNLVAADLNLATLGAKVVGPQGSQVETVLSAGNAEIGTMVSYVACPAEVTECVPGKMPEGTLYTYVHQVTLDDAEKDEIKPTSGPEVVEAAPTLFRTTAKAHGFTGAIGYAKAEAEAALGAPEAITTTLDNGGLIWRVTEGGGWKPGSTITFWWQSTLPPAGPADNYLLEVDGNHSAARGPFPAEDKPVEGKKPR</sequence>
<evidence type="ECO:0008006" key="5">
    <source>
        <dbReference type="Google" id="ProtNLM"/>
    </source>
</evidence>
<accession>A0A7S8IVI2</accession>
<organism evidence="3 4">
    <name type="scientific">Qipengyuania soli</name>
    <dbReference type="NCBI Taxonomy" id="2782568"/>
    <lineage>
        <taxon>Bacteria</taxon>
        <taxon>Pseudomonadati</taxon>
        <taxon>Pseudomonadota</taxon>
        <taxon>Alphaproteobacteria</taxon>
        <taxon>Sphingomonadales</taxon>
        <taxon>Erythrobacteraceae</taxon>
        <taxon>Qipengyuania</taxon>
    </lineage>
</organism>
<evidence type="ECO:0000256" key="2">
    <source>
        <dbReference type="SAM" id="SignalP"/>
    </source>
</evidence>